<dbReference type="RefSeq" id="WP_187224789.1">
    <property type="nucleotide sequence ID" value="NZ_JABVED010000043.1"/>
</dbReference>
<evidence type="ECO:0000313" key="1">
    <source>
        <dbReference type="EMBL" id="MBC6451724.1"/>
    </source>
</evidence>
<gene>
    <name evidence="1" type="ORF">GPZ80_31730</name>
</gene>
<organism evidence="1 2">
    <name type="scientific">Actinokineospora xionganensis</name>
    <dbReference type="NCBI Taxonomy" id="2684470"/>
    <lineage>
        <taxon>Bacteria</taxon>
        <taxon>Bacillati</taxon>
        <taxon>Actinomycetota</taxon>
        <taxon>Actinomycetes</taxon>
        <taxon>Pseudonocardiales</taxon>
        <taxon>Pseudonocardiaceae</taxon>
        <taxon>Actinokineospora</taxon>
    </lineage>
</organism>
<reference evidence="1 2" key="1">
    <citation type="submission" date="2020-06" db="EMBL/GenBank/DDBJ databases">
        <title>Actinokineospora xiongansis sp. nov., isolated from soil of Baiyangdian.</title>
        <authorList>
            <person name="Zhang X."/>
        </authorList>
    </citation>
    <scope>NUCLEOTIDE SEQUENCE [LARGE SCALE GENOMIC DNA]</scope>
    <source>
        <strain evidence="1 2">HBU206404</strain>
    </source>
</reference>
<evidence type="ECO:0008006" key="3">
    <source>
        <dbReference type="Google" id="ProtNLM"/>
    </source>
</evidence>
<evidence type="ECO:0000313" key="2">
    <source>
        <dbReference type="Proteomes" id="UP000734823"/>
    </source>
</evidence>
<dbReference type="Proteomes" id="UP000734823">
    <property type="component" value="Unassembled WGS sequence"/>
</dbReference>
<name>A0ABR7LG89_9PSEU</name>
<comment type="caution">
    <text evidence="1">The sequence shown here is derived from an EMBL/GenBank/DDBJ whole genome shotgun (WGS) entry which is preliminary data.</text>
</comment>
<dbReference type="EMBL" id="JABVED010000043">
    <property type="protein sequence ID" value="MBC6451724.1"/>
    <property type="molecule type" value="Genomic_DNA"/>
</dbReference>
<keyword evidence="2" id="KW-1185">Reference proteome</keyword>
<protein>
    <recommendedName>
        <fullName evidence="3">XRE family transcriptional regulator</fullName>
    </recommendedName>
</protein>
<proteinExistence type="predicted"/>
<sequence>MDDSPLILLKVLLKQRHIQGYRAFTKEYDKAAGKVDPELPGSGPSRAQYFRWLSGTMVGLPYPHHLRVLEQMFPDWQAGQLFEPYSESIGFVSKPATAARAKPAADQNDEIVRMYPTRASVPYAVWNELIHSVAHRVDVLVFSGQFLVEQYDVLPVIRAKVRQGVKFRFLVGNEQSPAVVQRAVEEGTTGGLEGRIQMMRRYLRSVAELPGVDIRTHGTILYNSIYRFDDQALVNGHAYGALAGESPVLHLRRTDDGPMWRHYMDSYERVWQLADEEK</sequence>
<accession>A0ABR7LG89</accession>